<dbReference type="OrthoDB" id="1113089at2759"/>
<name>A0A6D2I3E9_9BRAS</name>
<comment type="caution">
    <text evidence="2">The sequence shown here is derived from an EMBL/GenBank/DDBJ whole genome shotgun (WGS) entry which is preliminary data.</text>
</comment>
<evidence type="ECO:0000313" key="3">
    <source>
        <dbReference type="Proteomes" id="UP000467841"/>
    </source>
</evidence>
<evidence type="ECO:0000256" key="1">
    <source>
        <dbReference type="SAM" id="MobiDB-lite"/>
    </source>
</evidence>
<gene>
    <name evidence="2" type="ORF">MERR_LOCUS8623</name>
</gene>
<sequence length="136" mass="15007">MERVARGRGARGRGARGRGGRAGRRAGRGHDGLVVGLLTQLLARFPPLAPQGPVVEVQQRVAEVEQPRAAFGGIPPYLDMMGQMQRIGTMFFEGGVGPEETHAWHPRLEWNFRSIRCPLEYQVELAVHHLNGDAHL</sequence>
<dbReference type="EMBL" id="CACVBM020000610">
    <property type="protein sequence ID" value="CAA7021388.1"/>
    <property type="molecule type" value="Genomic_DNA"/>
</dbReference>
<organism evidence="2 3">
    <name type="scientific">Microthlaspi erraticum</name>
    <dbReference type="NCBI Taxonomy" id="1685480"/>
    <lineage>
        <taxon>Eukaryota</taxon>
        <taxon>Viridiplantae</taxon>
        <taxon>Streptophyta</taxon>
        <taxon>Embryophyta</taxon>
        <taxon>Tracheophyta</taxon>
        <taxon>Spermatophyta</taxon>
        <taxon>Magnoliopsida</taxon>
        <taxon>eudicotyledons</taxon>
        <taxon>Gunneridae</taxon>
        <taxon>Pentapetalae</taxon>
        <taxon>rosids</taxon>
        <taxon>malvids</taxon>
        <taxon>Brassicales</taxon>
        <taxon>Brassicaceae</taxon>
        <taxon>Coluteocarpeae</taxon>
        <taxon>Microthlaspi</taxon>
    </lineage>
</organism>
<accession>A0A6D2I3E9</accession>
<protein>
    <submittedName>
        <fullName evidence="2">Uncharacterized protein</fullName>
    </submittedName>
</protein>
<feature type="region of interest" description="Disordered" evidence="1">
    <location>
        <begin position="1"/>
        <end position="27"/>
    </location>
</feature>
<evidence type="ECO:0000313" key="2">
    <source>
        <dbReference type="EMBL" id="CAA7021388.1"/>
    </source>
</evidence>
<dbReference type="AlphaFoldDB" id="A0A6D2I3E9"/>
<dbReference type="Proteomes" id="UP000467841">
    <property type="component" value="Unassembled WGS sequence"/>
</dbReference>
<proteinExistence type="predicted"/>
<keyword evidence="3" id="KW-1185">Reference proteome</keyword>
<reference evidence="2" key="1">
    <citation type="submission" date="2020-01" db="EMBL/GenBank/DDBJ databases">
        <authorList>
            <person name="Mishra B."/>
        </authorList>
    </citation>
    <scope>NUCLEOTIDE SEQUENCE [LARGE SCALE GENOMIC DNA]</scope>
</reference>